<keyword evidence="1" id="KW-0472">Membrane</keyword>
<dbReference type="InterPro" id="IPR050739">
    <property type="entry name" value="MFP"/>
</dbReference>
<keyword evidence="3" id="KW-1185">Reference proteome</keyword>
<gene>
    <name evidence="2" type="ORF">SAMN05192574_101842</name>
</gene>
<dbReference type="Proteomes" id="UP000198942">
    <property type="component" value="Unassembled WGS sequence"/>
</dbReference>
<dbReference type="RefSeq" id="WP_091207996.1">
    <property type="nucleotide sequence ID" value="NZ_FOCL01000001.1"/>
</dbReference>
<keyword evidence="1" id="KW-1133">Transmembrane helix</keyword>
<dbReference type="PANTHER" id="PTHR30386">
    <property type="entry name" value="MEMBRANE FUSION SUBUNIT OF EMRAB-TOLC MULTIDRUG EFFLUX PUMP"/>
    <property type="match status" value="1"/>
</dbReference>
<dbReference type="AlphaFoldDB" id="A0A1H8BCK9"/>
<organism evidence="2 3">
    <name type="scientific">Mucilaginibacter gossypiicola</name>
    <dbReference type="NCBI Taxonomy" id="551995"/>
    <lineage>
        <taxon>Bacteria</taxon>
        <taxon>Pseudomonadati</taxon>
        <taxon>Bacteroidota</taxon>
        <taxon>Sphingobacteriia</taxon>
        <taxon>Sphingobacteriales</taxon>
        <taxon>Sphingobacteriaceae</taxon>
        <taxon>Mucilaginibacter</taxon>
    </lineage>
</organism>
<dbReference type="OrthoDB" id="7057889at2"/>
<feature type="transmembrane region" description="Helical" evidence="1">
    <location>
        <begin position="45"/>
        <end position="64"/>
    </location>
</feature>
<accession>A0A1H8BCK9</accession>
<dbReference type="EMBL" id="FOCL01000001">
    <property type="protein sequence ID" value="SEM79728.1"/>
    <property type="molecule type" value="Genomic_DNA"/>
</dbReference>
<dbReference type="STRING" id="551995.SAMN05192574_101842"/>
<dbReference type="PANTHER" id="PTHR30386:SF28">
    <property type="entry name" value="EXPORTED PROTEIN"/>
    <property type="match status" value="1"/>
</dbReference>
<evidence type="ECO:0000313" key="3">
    <source>
        <dbReference type="Proteomes" id="UP000198942"/>
    </source>
</evidence>
<evidence type="ECO:0000256" key="1">
    <source>
        <dbReference type="SAM" id="Phobius"/>
    </source>
</evidence>
<reference evidence="3" key="1">
    <citation type="submission" date="2016-10" db="EMBL/GenBank/DDBJ databases">
        <authorList>
            <person name="Varghese N."/>
            <person name="Submissions S."/>
        </authorList>
    </citation>
    <scope>NUCLEOTIDE SEQUENCE [LARGE SCALE GENOMIC DNA]</scope>
    <source>
        <strain evidence="3">Gh-48</strain>
    </source>
</reference>
<keyword evidence="1" id="KW-0812">Transmembrane</keyword>
<name>A0A1H8BCK9_9SPHI</name>
<proteinExistence type="predicted"/>
<protein>
    <submittedName>
        <fullName evidence="2">HlyD family secretion protein</fullName>
    </submittedName>
</protein>
<evidence type="ECO:0000313" key="2">
    <source>
        <dbReference type="EMBL" id="SEM79728.1"/>
    </source>
</evidence>
<sequence>MNEETVKLNGASKGKPSLIKSAIIEERSELAQEIISSKPDFWEKWSLYIFLFFLLCIIAFTWIIKYPEVIEVKAILTAKNAPKEIISRQEGRLVKLFVRNNQIVSKNQIIGWIESTADHAEVIELSREIDSCIDLMNKNQTDEAARIFSVNFTDLGELQTYYQQFIAAWQEFNDYKPDGFYSTKKRKLLGDVNSLERMKSTIQNQKKLTEKDVELAEESYKMNKTLLDRNVLTKEEFRTQTSKFVNKQLAIPQLDNTLLENETQKRSKLSEINQLDHDFAQQKIIFRQILQSLKSHVDEWLKNYVIKSPVDGKAYFIIPLQENQYIQTNRLLGYINPKEDGFYAETNLSQFNFGKITTGLSVQLRFDAYPYEEVGYVPGKLFYISNVPSDSGFRAMIRLSKGLKTSNNNEIPYKSGLKAQALIVTRDMTLFNRVYYNLVKSISIGKK</sequence>